<organism evidence="2 3">
    <name type="scientific">Paenibacillus phyllosphaerae</name>
    <dbReference type="NCBI Taxonomy" id="274593"/>
    <lineage>
        <taxon>Bacteria</taxon>
        <taxon>Bacillati</taxon>
        <taxon>Bacillota</taxon>
        <taxon>Bacilli</taxon>
        <taxon>Bacillales</taxon>
        <taxon>Paenibacillaceae</taxon>
        <taxon>Paenibacillus</taxon>
    </lineage>
</organism>
<comment type="caution">
    <text evidence="2">The sequence shown here is derived from an EMBL/GenBank/DDBJ whole genome shotgun (WGS) entry which is preliminary data.</text>
</comment>
<evidence type="ECO:0000313" key="3">
    <source>
        <dbReference type="Proteomes" id="UP000570361"/>
    </source>
</evidence>
<name>A0A7W5AV08_9BACL</name>
<keyword evidence="3" id="KW-1185">Reference proteome</keyword>
<accession>A0A7W5AV08</accession>
<proteinExistence type="predicted"/>
<dbReference type="RefSeq" id="WP_183597888.1">
    <property type="nucleotide sequence ID" value="NZ_JACHXK010000002.1"/>
</dbReference>
<dbReference type="AlphaFoldDB" id="A0A7W5AV08"/>
<gene>
    <name evidence="2" type="ORF">FHS18_001164</name>
</gene>
<dbReference type="Pfam" id="PF13255">
    <property type="entry name" value="DUF4046"/>
    <property type="match status" value="1"/>
</dbReference>
<feature type="domain" description="DUF4046" evidence="1">
    <location>
        <begin position="16"/>
        <end position="102"/>
    </location>
</feature>
<sequence length="261" mass="31137">MFTLPEDNQTAKVETIIDIYKSILAGKRKEFPRGTWNPYNSGYDNANRCIRYLFEEHLQFSKEQVLEQSNASFFSKWKLRGMLDLFDGSTHKPIISAFPEWEIKPWHFKNTSKGTWNRDTIREYVNEVLFSNGVENKEQLLLKLNKAFLKQTGLDKIQLAFRKLKLHETMGRQQAGIYEFFHYCCPDWQLKVWELEFVDRWYDEDAIEALKWLIEDRLGWSPDYAITNLKKQHFRDHGLYGLLVRRFNDSIKNAVKFAYPD</sequence>
<dbReference type="EMBL" id="JACHXK010000002">
    <property type="protein sequence ID" value="MBB3109112.1"/>
    <property type="molecule type" value="Genomic_DNA"/>
</dbReference>
<dbReference type="InterPro" id="IPR025119">
    <property type="entry name" value="DUF4046"/>
</dbReference>
<reference evidence="2 3" key="1">
    <citation type="submission" date="2020-08" db="EMBL/GenBank/DDBJ databases">
        <title>Genomic Encyclopedia of Type Strains, Phase III (KMG-III): the genomes of soil and plant-associated and newly described type strains.</title>
        <authorList>
            <person name="Whitman W."/>
        </authorList>
    </citation>
    <scope>NUCLEOTIDE SEQUENCE [LARGE SCALE GENOMIC DNA]</scope>
    <source>
        <strain evidence="2 3">CECT 5862</strain>
    </source>
</reference>
<protein>
    <recommendedName>
        <fullName evidence="1">DUF4046 domain-containing protein</fullName>
    </recommendedName>
</protein>
<evidence type="ECO:0000313" key="2">
    <source>
        <dbReference type="EMBL" id="MBB3109112.1"/>
    </source>
</evidence>
<dbReference type="Proteomes" id="UP000570361">
    <property type="component" value="Unassembled WGS sequence"/>
</dbReference>
<evidence type="ECO:0000259" key="1">
    <source>
        <dbReference type="Pfam" id="PF13255"/>
    </source>
</evidence>